<feature type="transmembrane region" description="Helical" evidence="1">
    <location>
        <begin position="6"/>
        <end position="28"/>
    </location>
</feature>
<evidence type="ECO:0000313" key="3">
    <source>
        <dbReference type="Proteomes" id="UP000784880"/>
    </source>
</evidence>
<dbReference type="EMBL" id="JAHQCS010000095">
    <property type="protein sequence ID" value="MBU9712220.1"/>
    <property type="molecule type" value="Genomic_DNA"/>
</dbReference>
<dbReference type="Proteomes" id="UP000784880">
    <property type="component" value="Unassembled WGS sequence"/>
</dbReference>
<accession>A0ABS6JID5</accession>
<protein>
    <submittedName>
        <fullName evidence="2">Uncharacterized protein</fullName>
    </submittedName>
</protein>
<comment type="caution">
    <text evidence="2">The sequence shown here is derived from an EMBL/GenBank/DDBJ whole genome shotgun (WGS) entry which is preliminary data.</text>
</comment>
<keyword evidence="1" id="KW-1133">Transmembrane helix</keyword>
<keyword evidence="1" id="KW-0812">Transmembrane</keyword>
<evidence type="ECO:0000256" key="1">
    <source>
        <dbReference type="SAM" id="Phobius"/>
    </source>
</evidence>
<reference evidence="2 3" key="1">
    <citation type="submission" date="2021-06" db="EMBL/GenBank/DDBJ databases">
        <title>Bacillus sp. RD4P76, an endophyte from a halophyte.</title>
        <authorList>
            <person name="Sun J.-Q."/>
        </authorList>
    </citation>
    <scope>NUCLEOTIDE SEQUENCE [LARGE SCALE GENOMIC DNA]</scope>
    <source>
        <strain evidence="2 3">CGMCC 1.15917</strain>
    </source>
</reference>
<feature type="transmembrane region" description="Helical" evidence="1">
    <location>
        <begin position="201"/>
        <end position="220"/>
    </location>
</feature>
<feature type="transmembrane region" description="Helical" evidence="1">
    <location>
        <begin position="171"/>
        <end position="189"/>
    </location>
</feature>
<feature type="transmembrane region" description="Helical" evidence="1">
    <location>
        <begin position="232"/>
        <end position="254"/>
    </location>
</feature>
<feature type="transmembrane region" description="Helical" evidence="1">
    <location>
        <begin position="66"/>
        <end position="86"/>
    </location>
</feature>
<feature type="transmembrane region" description="Helical" evidence="1">
    <location>
        <begin position="147"/>
        <end position="165"/>
    </location>
</feature>
<organism evidence="2 3">
    <name type="scientific">Evansella tamaricis</name>
    <dbReference type="NCBI Taxonomy" id="2069301"/>
    <lineage>
        <taxon>Bacteria</taxon>
        <taxon>Bacillati</taxon>
        <taxon>Bacillota</taxon>
        <taxon>Bacilli</taxon>
        <taxon>Bacillales</taxon>
        <taxon>Bacillaceae</taxon>
        <taxon>Evansella</taxon>
    </lineage>
</organism>
<keyword evidence="3" id="KW-1185">Reference proteome</keyword>
<name>A0ABS6JID5_9BACI</name>
<keyword evidence="1" id="KW-0472">Membrane</keyword>
<feature type="transmembrane region" description="Helical" evidence="1">
    <location>
        <begin position="93"/>
        <end position="111"/>
    </location>
</feature>
<gene>
    <name evidence="2" type="ORF">KS419_10745</name>
</gene>
<feature type="transmembrane region" description="Helical" evidence="1">
    <location>
        <begin position="40"/>
        <end position="60"/>
    </location>
</feature>
<dbReference type="RefSeq" id="WP_217066407.1">
    <property type="nucleotide sequence ID" value="NZ_JAHQCS010000095.1"/>
</dbReference>
<proteinExistence type="predicted"/>
<feature type="transmembrane region" description="Helical" evidence="1">
    <location>
        <begin position="117"/>
        <end position="135"/>
    </location>
</feature>
<sequence length="267" mass="30314">MEGYQGIVVSAIPTAWLVFFFLIFIGAIYWNYDKRIGFQLLYLTLLSISLAHVIILYFPYLYTVDALLPVIHPQVQVTMTFFAFFIPLTRNRLQIFFCLVPPVAMSLSLVVFWGTPVFSIVGSIFLGGFIIYTFYRTLDWIGSMPEPYLITFSIIIPVFLAALIYPSETYLIYPGILLGTGIGAAWEAFKVRMSVPEEHSYKKVIALLVGGTGLMLFYGLDQLIYPWIPIPHMASGLFLGLWISFIVPLLLTGLKLYQKEGRSRVFV</sequence>
<evidence type="ECO:0000313" key="2">
    <source>
        <dbReference type="EMBL" id="MBU9712220.1"/>
    </source>
</evidence>